<keyword evidence="2 14" id="KW-0963">Cytoplasm</keyword>
<dbReference type="PIRSF" id="PIRSF001174">
    <property type="entry name" value="Lon_proteas"/>
    <property type="match status" value="1"/>
</dbReference>
<dbReference type="PROSITE" id="PS51786">
    <property type="entry name" value="LON_PROTEOLYTIC"/>
    <property type="match status" value="1"/>
</dbReference>
<dbReference type="GO" id="GO:0043565">
    <property type="term" value="F:sequence-specific DNA binding"/>
    <property type="evidence" value="ECO:0007669"/>
    <property type="project" value="UniProtKB-UniRule"/>
</dbReference>
<dbReference type="Gene3D" id="3.30.230.10">
    <property type="match status" value="1"/>
</dbReference>
<comment type="similarity">
    <text evidence="14 15 18 19">Belongs to the peptidase S16 family.</text>
</comment>
<dbReference type="Gene3D" id="1.20.58.1480">
    <property type="match status" value="1"/>
</dbReference>
<evidence type="ECO:0000256" key="5">
    <source>
        <dbReference type="ARBA" id="ARBA00022801"/>
    </source>
</evidence>
<dbReference type="InterPro" id="IPR027417">
    <property type="entry name" value="P-loop_NTPase"/>
</dbReference>
<comment type="function">
    <text evidence="10 14">ATP-dependent serine protease that mediates the selective degradation of mutant and abnormal proteins as well as certain short-lived regulatory proteins. Required for cellular homeostasis and for survival from DNA damage and developmental changes induced by stress. Degrades polypeptides processively to yield small peptide fragments that are 5 to 10 amino acids long. Binds to DNA in a double-stranded, site-specific manner.</text>
</comment>
<evidence type="ECO:0000256" key="15">
    <source>
        <dbReference type="PIRNR" id="PIRNR001174"/>
    </source>
</evidence>
<evidence type="ECO:0000259" key="21">
    <source>
        <dbReference type="PROSITE" id="PS51787"/>
    </source>
</evidence>
<dbReference type="InterPro" id="IPR027543">
    <property type="entry name" value="Lon_bac"/>
</dbReference>
<dbReference type="InterPro" id="IPR008268">
    <property type="entry name" value="Peptidase_S16_AS"/>
</dbReference>
<dbReference type="InterPro" id="IPR014721">
    <property type="entry name" value="Ribsml_uS5_D2-typ_fold_subgr"/>
</dbReference>
<evidence type="ECO:0000256" key="12">
    <source>
        <dbReference type="ARBA" id="ARBA00071934"/>
    </source>
</evidence>
<evidence type="ECO:0000256" key="1">
    <source>
        <dbReference type="ARBA" id="ARBA00004496"/>
    </source>
</evidence>
<dbReference type="InterPro" id="IPR008269">
    <property type="entry name" value="Lon_proteolytic"/>
</dbReference>
<gene>
    <name evidence="14" type="primary">lon</name>
    <name evidence="22" type="ORF">UG56_020230</name>
</gene>
<evidence type="ECO:0000256" key="4">
    <source>
        <dbReference type="ARBA" id="ARBA00022741"/>
    </source>
</evidence>
<dbReference type="PROSITE" id="PS01046">
    <property type="entry name" value="LON_SER"/>
    <property type="match status" value="1"/>
</dbReference>
<dbReference type="SUPFAM" id="SSF88697">
    <property type="entry name" value="PUA domain-like"/>
    <property type="match status" value="1"/>
</dbReference>
<dbReference type="GO" id="GO:0005524">
    <property type="term" value="F:ATP binding"/>
    <property type="evidence" value="ECO:0007669"/>
    <property type="project" value="UniProtKB-UniRule"/>
</dbReference>
<keyword evidence="5 14" id="KW-0378">Hydrolase</keyword>
<dbReference type="PRINTS" id="PR00830">
    <property type="entry name" value="ENDOLAPTASE"/>
</dbReference>
<comment type="catalytic activity">
    <reaction evidence="9 14 15 18">
        <text>Hydrolysis of proteins in presence of ATP.</text>
        <dbReference type="EC" id="3.4.21.53"/>
    </reaction>
</comment>
<keyword evidence="4 14" id="KW-0547">Nucleotide-binding</keyword>
<dbReference type="SMART" id="SM00382">
    <property type="entry name" value="AAA"/>
    <property type="match status" value="1"/>
</dbReference>
<dbReference type="InterPro" id="IPR046336">
    <property type="entry name" value="Lon_prtase_N_sf"/>
</dbReference>
<dbReference type="Pfam" id="PF22667">
    <property type="entry name" value="Lon_lid"/>
    <property type="match status" value="1"/>
</dbReference>
<evidence type="ECO:0000256" key="7">
    <source>
        <dbReference type="ARBA" id="ARBA00022840"/>
    </source>
</evidence>
<evidence type="ECO:0000256" key="9">
    <source>
        <dbReference type="ARBA" id="ARBA00050665"/>
    </source>
</evidence>
<evidence type="ECO:0000256" key="2">
    <source>
        <dbReference type="ARBA" id="ARBA00022490"/>
    </source>
</evidence>
<dbReference type="InterPro" id="IPR004815">
    <property type="entry name" value="Lon_bac/euk-typ"/>
</dbReference>
<evidence type="ECO:0000256" key="14">
    <source>
        <dbReference type="HAMAP-Rule" id="MF_01973"/>
    </source>
</evidence>
<dbReference type="FunFam" id="3.40.50.300:FF:000021">
    <property type="entry name" value="Lon protease homolog"/>
    <property type="match status" value="1"/>
</dbReference>
<dbReference type="GO" id="GO:0004176">
    <property type="term" value="F:ATP-dependent peptidase activity"/>
    <property type="evidence" value="ECO:0007669"/>
    <property type="project" value="UniProtKB-UniRule"/>
</dbReference>
<evidence type="ECO:0000256" key="13">
    <source>
        <dbReference type="ARBA" id="ARBA00082722"/>
    </source>
</evidence>
<dbReference type="InterPro" id="IPR054594">
    <property type="entry name" value="Lon_lid"/>
</dbReference>
<dbReference type="Gene3D" id="2.30.130.40">
    <property type="entry name" value="LON domain-like"/>
    <property type="match status" value="1"/>
</dbReference>
<evidence type="ECO:0000256" key="18">
    <source>
        <dbReference type="PROSITE-ProRule" id="PRU01122"/>
    </source>
</evidence>
<feature type="active site" evidence="14 16">
    <location>
        <position position="666"/>
    </location>
</feature>
<comment type="caution">
    <text evidence="22">The sequence shown here is derived from an EMBL/GenBank/DDBJ whole genome shotgun (WGS) entry which is preliminary data.</text>
</comment>
<evidence type="ECO:0000313" key="23">
    <source>
        <dbReference type="Proteomes" id="UP000033772"/>
    </source>
</evidence>
<dbReference type="InterPro" id="IPR003111">
    <property type="entry name" value="Lon_prtase_N"/>
</dbReference>
<dbReference type="Proteomes" id="UP000033772">
    <property type="component" value="Unassembled WGS sequence"/>
</dbReference>
<evidence type="ECO:0000256" key="11">
    <source>
        <dbReference type="ARBA" id="ARBA00066743"/>
    </source>
</evidence>
<evidence type="ECO:0000256" key="8">
    <source>
        <dbReference type="ARBA" id="ARBA00023016"/>
    </source>
</evidence>
<dbReference type="PANTHER" id="PTHR10046">
    <property type="entry name" value="ATP DEPENDENT LON PROTEASE FAMILY MEMBER"/>
    <property type="match status" value="1"/>
</dbReference>
<evidence type="ECO:0000256" key="19">
    <source>
        <dbReference type="RuleBase" id="RU000591"/>
    </source>
</evidence>
<feature type="active site" evidence="14 16">
    <location>
        <position position="709"/>
    </location>
</feature>
<dbReference type="Gene3D" id="1.20.5.5270">
    <property type="match status" value="1"/>
</dbReference>
<evidence type="ECO:0000256" key="16">
    <source>
        <dbReference type="PIRSR" id="PIRSR001174-1"/>
    </source>
</evidence>
<evidence type="ECO:0000259" key="20">
    <source>
        <dbReference type="PROSITE" id="PS51786"/>
    </source>
</evidence>
<reference evidence="22" key="1">
    <citation type="submission" date="2016-10" db="EMBL/GenBank/DDBJ databases">
        <title>Draft Genome Sequence of Nocardioides luteus Strain BAFB, an Alkane-Degrading Bacterium Isolated from JP-7 Polluted Soil.</title>
        <authorList>
            <person name="Brown L."/>
            <person name="Ruiz O.N."/>
            <person name="Gunasekera T."/>
        </authorList>
    </citation>
    <scope>NUCLEOTIDE SEQUENCE [LARGE SCALE GENOMIC DNA]</scope>
    <source>
        <strain evidence="22">BAFB</strain>
    </source>
</reference>
<dbReference type="Gene3D" id="1.10.8.60">
    <property type="match status" value="1"/>
</dbReference>
<organism evidence="22 23">
    <name type="scientific">Nocardioides luteus</name>
    <dbReference type="NCBI Taxonomy" id="1844"/>
    <lineage>
        <taxon>Bacteria</taxon>
        <taxon>Bacillati</taxon>
        <taxon>Actinomycetota</taxon>
        <taxon>Actinomycetes</taxon>
        <taxon>Propionibacteriales</taxon>
        <taxon>Nocardioidaceae</taxon>
        <taxon>Nocardioides</taxon>
    </lineage>
</organism>
<dbReference type="HAMAP" id="MF_01973">
    <property type="entry name" value="lon_bact"/>
    <property type="match status" value="1"/>
</dbReference>
<keyword evidence="7 14" id="KW-0067">ATP-binding</keyword>
<dbReference type="GO" id="GO:0005737">
    <property type="term" value="C:cytoplasm"/>
    <property type="evidence" value="ECO:0007669"/>
    <property type="project" value="UniProtKB-SubCell"/>
</dbReference>
<protein>
    <recommendedName>
        <fullName evidence="12 14">Lon protease</fullName>
        <ecNumber evidence="11 14">3.4.21.53</ecNumber>
    </recommendedName>
    <alternativeName>
        <fullName evidence="13 14">ATP-dependent protease La</fullName>
    </alternativeName>
</protein>
<comment type="subunit">
    <text evidence="14 15">Homohexamer. Organized in a ring with a central cavity.</text>
</comment>
<keyword evidence="8 14" id="KW-0346">Stress response</keyword>
<dbReference type="SMART" id="SM00464">
    <property type="entry name" value="LON"/>
    <property type="match status" value="1"/>
</dbReference>
<dbReference type="Pfam" id="PF02190">
    <property type="entry name" value="LON_substr_bdg"/>
    <property type="match status" value="1"/>
</dbReference>
<dbReference type="PROSITE" id="PS51787">
    <property type="entry name" value="LON_N"/>
    <property type="match status" value="1"/>
</dbReference>
<keyword evidence="3 14" id="KW-0645">Protease</keyword>
<dbReference type="STRING" id="1844.UG56_020230"/>
<name>A0A1J4N1X0_9ACTN</name>
<evidence type="ECO:0000256" key="17">
    <source>
        <dbReference type="PIRSR" id="PIRSR001174-2"/>
    </source>
</evidence>
<evidence type="ECO:0000313" key="22">
    <source>
        <dbReference type="EMBL" id="OIJ24943.1"/>
    </source>
</evidence>
<keyword evidence="23" id="KW-1185">Reference proteome</keyword>
<dbReference type="OrthoDB" id="9803599at2"/>
<dbReference type="RefSeq" id="WP_045549885.1">
    <property type="nucleotide sequence ID" value="NZ_JZDQ02000031.1"/>
</dbReference>
<evidence type="ECO:0000256" key="6">
    <source>
        <dbReference type="ARBA" id="ARBA00022825"/>
    </source>
</evidence>
<dbReference type="GO" id="GO:0004252">
    <property type="term" value="F:serine-type endopeptidase activity"/>
    <property type="evidence" value="ECO:0007669"/>
    <property type="project" value="UniProtKB-UniRule"/>
</dbReference>
<dbReference type="InterPro" id="IPR027065">
    <property type="entry name" value="Lon_Prtase"/>
</dbReference>
<dbReference type="EMBL" id="JZDQ02000031">
    <property type="protein sequence ID" value="OIJ24943.1"/>
    <property type="molecule type" value="Genomic_DNA"/>
</dbReference>
<dbReference type="Pfam" id="PF05362">
    <property type="entry name" value="Lon_C"/>
    <property type="match status" value="1"/>
</dbReference>
<dbReference type="GO" id="GO:0016887">
    <property type="term" value="F:ATP hydrolysis activity"/>
    <property type="evidence" value="ECO:0007669"/>
    <property type="project" value="UniProtKB-UniRule"/>
</dbReference>
<dbReference type="SUPFAM" id="SSF54211">
    <property type="entry name" value="Ribosomal protein S5 domain 2-like"/>
    <property type="match status" value="1"/>
</dbReference>
<dbReference type="InterPro" id="IPR003959">
    <property type="entry name" value="ATPase_AAA_core"/>
</dbReference>
<proteinExistence type="evidence at transcript level"/>
<feature type="domain" description="Lon N-terminal" evidence="21">
    <location>
        <begin position="4"/>
        <end position="186"/>
    </location>
</feature>
<dbReference type="AlphaFoldDB" id="A0A1J4N1X0"/>
<sequence>MDKLPVLFVSDAVVLPGMVVPIELDEAAQAAIDAARAGSESRLLVAPRLGDRYATYGAVATIERVGRFRGGEPAAVLRAVGRAKIGSGVTGPGAALWVEVEPATETTTEHAKELAEEYKRLVVAVLQRREAWPVIDQVNRLTEPSEIADTAGYAPYLDDEAKRELLETPDVEERLEKVIAWAKDHIAESEVSDKIAEDVREGMEKTQREFLLRQQLAAIRKELGEGEPEGSDDYRARVEAADLPEAVREAALREVDKLERGSEQNPETAWIRTWLDTVLELPWGVVTEDSTDVTAAREVLDADHHGLEEVKDRIVEYLAVRARRAERGLQVIGGRGSGAVVLLAGPPGVGKTSLGESVARSLGRKFVRVALGGVRDEAEIRGHRRTYVGALPGRIVRAIKEAGSMNPVVLLDEVDKVGSDYRGDPAAALLEVLDPAQNHTFRDHYLELDLDLSDVLFIATANVVEQIPSALLDRMELVTIDGYTEDDKVAIARDFLLPRQLERAAVTPAEVTVSDDALRELAANYTREAGVRQLERLLAKALRKAATRLATGTEHVEVDLDNLKDLVGRPRFTPESAERTSVPGVATGLAVTGLGGDVLFIEASAADGQTGLNITGQLGDVMKESAQIALSFVRSHAAELGVDPAVLDRSLHVHVPAGAVPKDGPSAGITMVTALTSLATGRPVRSEVGMTGEVSLSGRVLPIGGLKQKLLAAQRAGLTEVFVPQRNEPDLDEVPEDVKQALKINLVSDVRDVVRGALAAATGNATTKSSVAAA</sequence>
<dbReference type="SUPFAM" id="SSF52540">
    <property type="entry name" value="P-loop containing nucleoside triphosphate hydrolases"/>
    <property type="match status" value="1"/>
</dbReference>
<dbReference type="InterPro" id="IPR003593">
    <property type="entry name" value="AAA+_ATPase"/>
</dbReference>
<accession>A0A1J4N1X0</accession>
<dbReference type="InterPro" id="IPR015947">
    <property type="entry name" value="PUA-like_sf"/>
</dbReference>
<feature type="binding site" evidence="14 17">
    <location>
        <begin position="345"/>
        <end position="352"/>
    </location>
    <ligand>
        <name>ATP</name>
        <dbReference type="ChEBI" id="CHEBI:30616"/>
    </ligand>
</feature>
<comment type="induction">
    <text evidence="14">By heat shock.</text>
</comment>
<feature type="domain" description="Lon proteolytic" evidence="20">
    <location>
        <begin position="580"/>
        <end position="760"/>
    </location>
</feature>
<keyword evidence="6 14" id="KW-0720">Serine protease</keyword>
<comment type="subcellular location">
    <subcellularLocation>
        <location evidence="1 14 15">Cytoplasm</location>
    </subcellularLocation>
</comment>
<dbReference type="EC" id="3.4.21.53" evidence="11 14"/>
<dbReference type="GO" id="GO:0034605">
    <property type="term" value="P:cellular response to heat"/>
    <property type="evidence" value="ECO:0007669"/>
    <property type="project" value="UniProtKB-UniRule"/>
</dbReference>
<dbReference type="Pfam" id="PF00004">
    <property type="entry name" value="AAA"/>
    <property type="match status" value="1"/>
</dbReference>
<dbReference type="GO" id="GO:0006515">
    <property type="term" value="P:protein quality control for misfolded or incompletely synthesized proteins"/>
    <property type="evidence" value="ECO:0007669"/>
    <property type="project" value="UniProtKB-UniRule"/>
</dbReference>
<dbReference type="CDD" id="cd19500">
    <property type="entry name" value="RecA-like_Lon"/>
    <property type="match status" value="1"/>
</dbReference>
<dbReference type="InterPro" id="IPR020568">
    <property type="entry name" value="Ribosomal_Su5_D2-typ_SF"/>
</dbReference>
<dbReference type="NCBIfam" id="TIGR00763">
    <property type="entry name" value="lon"/>
    <property type="match status" value="1"/>
</dbReference>
<evidence type="ECO:0000256" key="3">
    <source>
        <dbReference type="ARBA" id="ARBA00022670"/>
    </source>
</evidence>
<evidence type="ECO:0000256" key="10">
    <source>
        <dbReference type="ARBA" id="ARBA00053875"/>
    </source>
</evidence>
<dbReference type="Gene3D" id="3.40.50.300">
    <property type="entry name" value="P-loop containing nucleotide triphosphate hydrolases"/>
    <property type="match status" value="1"/>
</dbReference>